<name>A0A1Z4EVQ4_9MYCO</name>
<protein>
    <submittedName>
        <fullName evidence="4">Lysozyme</fullName>
    </submittedName>
</protein>
<dbReference type="EMBL" id="AP018165">
    <property type="protein sequence ID" value="BAX97030.1"/>
    <property type="molecule type" value="Genomic_DNA"/>
</dbReference>
<organism evidence="4 5">
    <name type="scientific">[Mycobacterium] stephanolepidis</name>
    <dbReference type="NCBI Taxonomy" id="1520670"/>
    <lineage>
        <taxon>Bacteria</taxon>
        <taxon>Bacillati</taxon>
        <taxon>Actinomycetota</taxon>
        <taxon>Actinomycetes</taxon>
        <taxon>Mycobacteriales</taxon>
        <taxon>Mycobacteriaceae</taxon>
        <taxon>Mycobacteroides</taxon>
    </lineage>
</organism>
<evidence type="ECO:0000313" key="4">
    <source>
        <dbReference type="EMBL" id="BAX97030.1"/>
    </source>
</evidence>
<evidence type="ECO:0000259" key="3">
    <source>
        <dbReference type="SMART" id="SM00894"/>
    </source>
</evidence>
<evidence type="ECO:0000313" key="5">
    <source>
        <dbReference type="Proteomes" id="UP000217954"/>
    </source>
</evidence>
<dbReference type="SMART" id="SM00894">
    <property type="entry name" value="Excalibur"/>
    <property type="match status" value="1"/>
</dbReference>
<keyword evidence="5" id="KW-1185">Reference proteome</keyword>
<dbReference type="InterPro" id="IPR008613">
    <property type="entry name" value="Excalibur_Ca-bd_domain"/>
</dbReference>
<feature type="transmembrane region" description="Helical" evidence="2">
    <location>
        <begin position="25"/>
        <end position="46"/>
    </location>
</feature>
<keyword evidence="2" id="KW-0472">Membrane</keyword>
<proteinExistence type="predicted"/>
<accession>A0A1Z4EVQ4</accession>
<dbReference type="Proteomes" id="UP000217954">
    <property type="component" value="Chromosome"/>
</dbReference>
<dbReference type="KEGG" id="mste:MSTE_01711"/>
<evidence type="ECO:0000256" key="2">
    <source>
        <dbReference type="SAM" id="Phobius"/>
    </source>
</evidence>
<feature type="domain" description="Excalibur calcium-binding" evidence="3">
    <location>
        <begin position="59"/>
        <end position="95"/>
    </location>
</feature>
<reference evidence="4 5" key="2">
    <citation type="journal article" date="2017" name="Int. J. Syst. Evol. Microbiol.">
        <title>Mycobacterium stephanolepidis sp. nov., a rapidly growing species related to Mycobacterium chelonae, isolated from marine teleost fish, Stephanolepis cirrhifer.</title>
        <authorList>
            <person name="Fukano H."/>
            <person name="Wada S."/>
            <person name="Kurata O."/>
            <person name="Katayama K."/>
            <person name="Fujiwara N."/>
            <person name="Hoshino Y."/>
        </authorList>
    </citation>
    <scope>NUCLEOTIDE SEQUENCE [LARGE SCALE GENOMIC DNA]</scope>
    <source>
        <strain evidence="4 5">NJB0901</strain>
    </source>
</reference>
<sequence>MSGLDYEYIPLTTSKITGRSGATKLTVNALISGFIGGMVVAASAAWSAGAAGPTQMDPPCGSCKEAHADGAYNIKKGDPGYRPKLDRDNDGVACEG</sequence>
<reference evidence="5" key="1">
    <citation type="journal article" date="2017" name="Genome Announc.">
        <title>Complete Genome Sequence of Mycobacterium stephanolepidis.</title>
        <authorList>
            <person name="Fukano H."/>
            <person name="Yoshida M."/>
            <person name="Katayama Y."/>
            <person name="Omatsu T."/>
            <person name="Mizutani T."/>
            <person name="Kurata O."/>
            <person name="Wada S."/>
            <person name="Hoshino Y."/>
        </authorList>
    </citation>
    <scope>NUCLEOTIDE SEQUENCE [LARGE SCALE GENOMIC DNA]</scope>
    <source>
        <strain evidence="5">NJB0901</strain>
    </source>
</reference>
<keyword evidence="2" id="KW-0812">Transmembrane</keyword>
<dbReference type="AlphaFoldDB" id="A0A1Z4EVQ4"/>
<feature type="compositionally biased region" description="Basic and acidic residues" evidence="1">
    <location>
        <begin position="77"/>
        <end position="90"/>
    </location>
</feature>
<dbReference type="Pfam" id="PF05901">
    <property type="entry name" value="Excalibur"/>
    <property type="match status" value="1"/>
</dbReference>
<gene>
    <name evidence="4" type="ORF">MSTE_01711</name>
</gene>
<feature type="region of interest" description="Disordered" evidence="1">
    <location>
        <begin position="77"/>
        <end position="96"/>
    </location>
</feature>
<keyword evidence="2" id="KW-1133">Transmembrane helix</keyword>
<evidence type="ECO:0000256" key="1">
    <source>
        <dbReference type="SAM" id="MobiDB-lite"/>
    </source>
</evidence>